<feature type="chain" id="PRO_5016695773" evidence="1">
    <location>
        <begin position="24"/>
        <end position="161"/>
    </location>
</feature>
<evidence type="ECO:0000256" key="1">
    <source>
        <dbReference type="SAM" id="SignalP"/>
    </source>
</evidence>
<accession>A0A369ZEE4</accession>
<name>A0A369ZEE4_HAEPH</name>
<organism evidence="2 3">
    <name type="scientific">Haemophilus parahaemolyticus</name>
    <dbReference type="NCBI Taxonomy" id="735"/>
    <lineage>
        <taxon>Bacteria</taxon>
        <taxon>Pseudomonadati</taxon>
        <taxon>Pseudomonadota</taxon>
        <taxon>Gammaproteobacteria</taxon>
        <taxon>Pasteurellales</taxon>
        <taxon>Pasteurellaceae</taxon>
        <taxon>Haemophilus</taxon>
    </lineage>
</organism>
<keyword evidence="1" id="KW-0732">Signal</keyword>
<dbReference type="Proteomes" id="UP000253999">
    <property type="component" value="Unassembled WGS sequence"/>
</dbReference>
<feature type="signal peptide" evidence="1">
    <location>
        <begin position="1"/>
        <end position="23"/>
    </location>
</feature>
<reference evidence="2 3" key="1">
    <citation type="submission" date="2018-05" db="EMBL/GenBank/DDBJ databases">
        <title>Draft Genome Sequences for a Diverse set of 7 Haemophilus Species.</title>
        <authorList>
            <person name="Nichols M."/>
            <person name="Topaz N."/>
            <person name="Wang X."/>
            <person name="Wang X."/>
            <person name="Boxrud D."/>
        </authorList>
    </citation>
    <scope>NUCLEOTIDE SEQUENCE [LARGE SCALE GENOMIC DNA]</scope>
    <source>
        <strain evidence="2 3">C2010039593</strain>
    </source>
</reference>
<evidence type="ECO:0000313" key="3">
    <source>
        <dbReference type="Proteomes" id="UP000253999"/>
    </source>
</evidence>
<protein>
    <submittedName>
        <fullName evidence="2">Uncharacterized protein</fullName>
    </submittedName>
</protein>
<dbReference type="STRING" id="735.B0185_07150"/>
<dbReference type="EMBL" id="QEQD01000004">
    <property type="protein sequence ID" value="RDF04722.1"/>
    <property type="molecule type" value="Genomic_DNA"/>
</dbReference>
<gene>
    <name evidence="2" type="ORF">DPV98_04940</name>
</gene>
<evidence type="ECO:0000313" key="2">
    <source>
        <dbReference type="EMBL" id="RDF04722.1"/>
    </source>
</evidence>
<comment type="caution">
    <text evidence="2">The sequence shown here is derived from an EMBL/GenBank/DDBJ whole genome shotgun (WGS) entry which is preliminary data.</text>
</comment>
<dbReference type="AlphaFoldDB" id="A0A369ZEE4"/>
<dbReference type="RefSeq" id="WP_040218632.1">
    <property type="nucleotide sequence ID" value="NZ_CAUPAH010000024.1"/>
</dbReference>
<sequence>MKLLKSLVILGLSSLIAVTTSQAAEKQVPQQTQKRDIALERFNQNVGIHLVSRGLQADKNNQPVVTLTYTIQNKGQNKIRSLNWVSAYQIENKIFYVRELPINFEPSLDSKQQIDVTFNVPLSEMPEQAQQLFASREAKISAINGAKNVAFSNGKRIVVAK</sequence>
<proteinExistence type="predicted"/>